<dbReference type="SUPFAM" id="SSF102405">
    <property type="entry name" value="MCP/YpsA-like"/>
    <property type="match status" value="1"/>
</dbReference>
<sequence length="194" mass="21566">MPEITSLCVYCGSSKGNDPAYVEAARELGYAAAARGIRIVFGGGRVGLMGELADAVLSAHGEVLGIIPRHLMEFEVGHNNLTDLRVVESMHERKFEMFRESDAFCILPGGFGTLDETFEMITWGQLGLHAKPVGLLNVNAFWAPLVRMLEHQAQEGFIRQHDLKRCFVAETVEDFFTQLETTPVIPENPKTKWS</sequence>
<dbReference type="Gene3D" id="3.40.50.450">
    <property type="match status" value="1"/>
</dbReference>
<reference evidence="5" key="1">
    <citation type="journal article" date="2019" name="Int. J. Syst. Evol. Microbiol.">
        <title>The Global Catalogue of Microorganisms (GCM) 10K type strain sequencing project: providing services to taxonomists for standard genome sequencing and annotation.</title>
        <authorList>
            <consortium name="The Broad Institute Genomics Platform"/>
            <consortium name="The Broad Institute Genome Sequencing Center for Infectious Disease"/>
            <person name="Wu L."/>
            <person name="Ma J."/>
        </authorList>
    </citation>
    <scope>NUCLEOTIDE SEQUENCE [LARGE SCALE GENOMIC DNA]</scope>
    <source>
        <strain evidence="5">CECT 8472</strain>
    </source>
</reference>
<evidence type="ECO:0000256" key="1">
    <source>
        <dbReference type="ARBA" id="ARBA00000274"/>
    </source>
</evidence>
<dbReference type="PANTHER" id="PTHR31223">
    <property type="entry name" value="LOG FAMILY PROTEIN YJL055W"/>
    <property type="match status" value="1"/>
</dbReference>
<evidence type="ECO:0000256" key="2">
    <source>
        <dbReference type="ARBA" id="ARBA00006763"/>
    </source>
</evidence>
<comment type="catalytic activity">
    <reaction evidence="1">
        <text>AMP + H2O = D-ribose 5-phosphate + adenine</text>
        <dbReference type="Rhea" id="RHEA:20129"/>
        <dbReference type="ChEBI" id="CHEBI:15377"/>
        <dbReference type="ChEBI" id="CHEBI:16708"/>
        <dbReference type="ChEBI" id="CHEBI:78346"/>
        <dbReference type="ChEBI" id="CHEBI:456215"/>
        <dbReference type="EC" id="3.2.2.4"/>
    </reaction>
</comment>
<name>A0ABV8UKR5_9PROT</name>
<dbReference type="InterPro" id="IPR005269">
    <property type="entry name" value="LOG"/>
</dbReference>
<comment type="caution">
    <text evidence="4">The sequence shown here is derived from an EMBL/GenBank/DDBJ whole genome shotgun (WGS) entry which is preliminary data.</text>
</comment>
<dbReference type="Proteomes" id="UP001595799">
    <property type="component" value="Unassembled WGS sequence"/>
</dbReference>
<accession>A0ABV8UKR5</accession>
<dbReference type="RefSeq" id="WP_382421514.1">
    <property type="nucleotide sequence ID" value="NZ_JBHSCW010000003.1"/>
</dbReference>
<dbReference type="Pfam" id="PF03641">
    <property type="entry name" value="Lysine_decarbox"/>
    <property type="match status" value="1"/>
</dbReference>
<keyword evidence="5" id="KW-1185">Reference proteome</keyword>
<evidence type="ECO:0000256" key="3">
    <source>
        <dbReference type="RuleBase" id="RU363015"/>
    </source>
</evidence>
<proteinExistence type="inferred from homology"/>
<organism evidence="4 5">
    <name type="scientific">Fodinicurvata halophila</name>
    <dbReference type="NCBI Taxonomy" id="1419723"/>
    <lineage>
        <taxon>Bacteria</taxon>
        <taxon>Pseudomonadati</taxon>
        <taxon>Pseudomonadota</taxon>
        <taxon>Alphaproteobacteria</taxon>
        <taxon>Rhodospirillales</taxon>
        <taxon>Rhodovibrionaceae</taxon>
        <taxon>Fodinicurvata</taxon>
    </lineage>
</organism>
<evidence type="ECO:0000313" key="5">
    <source>
        <dbReference type="Proteomes" id="UP001595799"/>
    </source>
</evidence>
<dbReference type="PANTHER" id="PTHR31223:SF70">
    <property type="entry name" value="LOG FAMILY PROTEIN YJL055W"/>
    <property type="match status" value="1"/>
</dbReference>
<evidence type="ECO:0000313" key="4">
    <source>
        <dbReference type="EMBL" id="MFC4351175.1"/>
    </source>
</evidence>
<dbReference type="NCBIfam" id="TIGR00730">
    <property type="entry name" value="Rossman fold protein, TIGR00730 family"/>
    <property type="match status" value="1"/>
</dbReference>
<dbReference type="EMBL" id="JBHSCW010000003">
    <property type="protein sequence ID" value="MFC4351175.1"/>
    <property type="molecule type" value="Genomic_DNA"/>
</dbReference>
<protein>
    <recommendedName>
        <fullName evidence="3">Cytokinin riboside 5'-monophosphate phosphoribohydrolase</fullName>
        <ecNumber evidence="3">3.2.2.n1</ecNumber>
    </recommendedName>
</protein>
<comment type="similarity">
    <text evidence="2 3">Belongs to the LOG family.</text>
</comment>
<dbReference type="EC" id="3.2.2.n1" evidence="3"/>
<dbReference type="InterPro" id="IPR031100">
    <property type="entry name" value="LOG_fam"/>
</dbReference>
<keyword evidence="3" id="KW-0203">Cytokinin biosynthesis</keyword>
<keyword evidence="3" id="KW-0378">Hydrolase</keyword>
<gene>
    <name evidence="4" type="ORF">ACFOW6_06410</name>
</gene>